<dbReference type="Pfam" id="PF04000">
    <property type="entry name" value="Sas10_Utp3"/>
    <property type="match status" value="1"/>
</dbReference>
<dbReference type="PANTHER" id="PTHR13237:SF9">
    <property type="entry name" value="NEUROGUIDIN"/>
    <property type="match status" value="1"/>
</dbReference>
<dbReference type="InterPro" id="IPR007146">
    <property type="entry name" value="Sas10/Utp3/C1D"/>
</dbReference>
<proteinExistence type="evidence at transcript level"/>
<feature type="region of interest" description="Disordered" evidence="2">
    <location>
        <begin position="256"/>
        <end position="285"/>
    </location>
</feature>
<dbReference type="PANTHER" id="PTHR13237">
    <property type="entry name" value="SOMETHING ABOUT SILENCING PROTEIN 10-RELATED"/>
    <property type="match status" value="1"/>
</dbReference>
<evidence type="ECO:0000313" key="3">
    <source>
        <dbReference type="EMBL" id="ACO14993.1"/>
    </source>
</evidence>
<reference evidence="3" key="1">
    <citation type="submission" date="2009-03" db="EMBL/GenBank/DDBJ databases">
        <title>Caligus clemensi ESTs and full-length cDNAs.</title>
        <authorList>
            <person name="Yasuike M."/>
            <person name="von Schalburg K."/>
            <person name="Cooper G."/>
            <person name="Leong J."/>
            <person name="Jones S.R.M."/>
            <person name="Koop B.F."/>
        </authorList>
    </citation>
    <scope>NUCLEOTIDE SEQUENCE</scope>
    <source>
        <tissue evidence="3">Whole</tissue>
    </source>
</reference>
<comment type="similarity">
    <text evidence="1">Belongs to the SAS10 family.</text>
</comment>
<dbReference type="EMBL" id="BT080569">
    <property type="protein sequence ID" value="ACO14993.1"/>
    <property type="molecule type" value="mRNA"/>
</dbReference>
<gene>
    <name evidence="3" type="primary">NGDNA</name>
</gene>
<feature type="compositionally biased region" description="Basic and acidic residues" evidence="2">
    <location>
        <begin position="135"/>
        <end position="144"/>
    </location>
</feature>
<name>C1C140_CALCM</name>
<dbReference type="GO" id="GO:0032040">
    <property type="term" value="C:small-subunit processome"/>
    <property type="evidence" value="ECO:0007669"/>
    <property type="project" value="TreeGrafter"/>
</dbReference>
<dbReference type="GO" id="GO:0000462">
    <property type="term" value="P:maturation of SSU-rRNA from tricistronic rRNA transcript (SSU-rRNA, 5.8S rRNA, LSU-rRNA)"/>
    <property type="evidence" value="ECO:0007669"/>
    <property type="project" value="TreeGrafter"/>
</dbReference>
<sequence>MLSSITQSLLDRVPPVPGDLLTETSRGLSLLELRNHLLLDYNIHLAIVALRKASGEALKDSPSVETLAELRVYLEKSRPLIEKTKYQVEKALKVSSQGGLSASDPLGFKPNPSNLITKVDEDLSDEEDGSGDDNYGGHDQGKEKAYRIPKNIPAFYDRDRNELEKNTEEKARKIRMSQSLVEDLKRQHSETPLEESYASGDLKAKIISDRKERIRFEEENFIRLPVTKKDRLKNKKRFSTVHTIGNEITSFSNSLFESEGNNKAKRKRPSALSKGAAKKKFKRRM</sequence>
<dbReference type="AlphaFoldDB" id="C1C140"/>
<feature type="compositionally biased region" description="Basic residues" evidence="2">
    <location>
        <begin position="276"/>
        <end position="285"/>
    </location>
</feature>
<evidence type="ECO:0000256" key="1">
    <source>
        <dbReference type="ARBA" id="ARBA00010979"/>
    </source>
</evidence>
<accession>C1C140</accession>
<organism evidence="3">
    <name type="scientific">Caligus clemensi</name>
    <name type="common">Sea louse</name>
    <dbReference type="NCBI Taxonomy" id="344056"/>
    <lineage>
        <taxon>Eukaryota</taxon>
        <taxon>Metazoa</taxon>
        <taxon>Ecdysozoa</taxon>
        <taxon>Arthropoda</taxon>
        <taxon>Crustacea</taxon>
        <taxon>Multicrustacea</taxon>
        <taxon>Hexanauplia</taxon>
        <taxon>Copepoda</taxon>
        <taxon>Siphonostomatoida</taxon>
        <taxon>Caligidae</taxon>
        <taxon>Caligus</taxon>
    </lineage>
</organism>
<protein>
    <submittedName>
        <fullName evidence="3">Neuroguidin-A</fullName>
    </submittedName>
</protein>
<evidence type="ECO:0000256" key="2">
    <source>
        <dbReference type="SAM" id="MobiDB-lite"/>
    </source>
</evidence>
<feature type="region of interest" description="Disordered" evidence="2">
    <location>
        <begin position="123"/>
        <end position="144"/>
    </location>
</feature>